<evidence type="ECO:0000256" key="8">
    <source>
        <dbReference type="ARBA" id="ARBA00022777"/>
    </source>
</evidence>
<evidence type="ECO:0000313" key="16">
    <source>
        <dbReference type="Proteomes" id="UP000092714"/>
    </source>
</evidence>
<name>A0A174W8F4_9CLOT</name>
<comment type="subcellular location">
    <subcellularLocation>
        <location evidence="1">Cell membrane</location>
        <topology evidence="1">Multi-pass membrane protein</topology>
    </subcellularLocation>
</comment>
<keyword evidence="8" id="KW-0418">Kinase</keyword>
<dbReference type="InterPro" id="IPR050558">
    <property type="entry name" value="PTS_Sugar-Specific_Components"/>
</dbReference>
<evidence type="ECO:0000256" key="3">
    <source>
        <dbReference type="ARBA" id="ARBA00022475"/>
    </source>
</evidence>
<evidence type="ECO:0000256" key="11">
    <source>
        <dbReference type="PROSITE-ProRule" id="PRU00421"/>
    </source>
</evidence>
<evidence type="ECO:0000256" key="1">
    <source>
        <dbReference type="ARBA" id="ARBA00004651"/>
    </source>
</evidence>
<dbReference type="GO" id="GO:0016301">
    <property type="term" value="F:kinase activity"/>
    <property type="evidence" value="ECO:0007669"/>
    <property type="project" value="UniProtKB-KW"/>
</dbReference>
<evidence type="ECO:0000259" key="13">
    <source>
        <dbReference type="PROSITE" id="PS51098"/>
    </source>
</evidence>
<dbReference type="RefSeq" id="WP_055184798.1">
    <property type="nucleotide sequence ID" value="NZ_CZBQ01000013.1"/>
</dbReference>
<dbReference type="InterPro" id="IPR003352">
    <property type="entry name" value="PTS_EIIC"/>
</dbReference>
<dbReference type="EMBL" id="MAPZ01000011">
    <property type="protein sequence ID" value="OBY11696.1"/>
    <property type="molecule type" value="Genomic_DNA"/>
</dbReference>
<dbReference type="CDD" id="cd00212">
    <property type="entry name" value="PTS_IIB_glc"/>
    <property type="match status" value="1"/>
</dbReference>
<evidence type="ECO:0000256" key="4">
    <source>
        <dbReference type="ARBA" id="ARBA00022597"/>
    </source>
</evidence>
<dbReference type="eggNOG" id="COG1264">
    <property type="taxonomic scope" value="Bacteria"/>
</dbReference>
<dbReference type="Proteomes" id="UP000092714">
    <property type="component" value="Unassembled WGS sequence"/>
</dbReference>
<feature type="active site" description="Phosphocysteine intermediate; for EIIB activity" evidence="11">
    <location>
        <position position="31"/>
    </location>
</feature>
<keyword evidence="10 12" id="KW-0472">Membrane</keyword>
<evidence type="ECO:0000256" key="10">
    <source>
        <dbReference type="ARBA" id="ARBA00023136"/>
    </source>
</evidence>
<evidence type="ECO:0000313" key="15">
    <source>
        <dbReference type="EMBL" id="OBY11696.1"/>
    </source>
</evidence>
<evidence type="ECO:0000256" key="9">
    <source>
        <dbReference type="ARBA" id="ARBA00022989"/>
    </source>
</evidence>
<evidence type="ECO:0000256" key="2">
    <source>
        <dbReference type="ARBA" id="ARBA00022448"/>
    </source>
</evidence>
<dbReference type="GO" id="GO:0009401">
    <property type="term" value="P:phosphoenolpyruvate-dependent sugar phosphotransferase system"/>
    <property type="evidence" value="ECO:0007669"/>
    <property type="project" value="UniProtKB-KW"/>
</dbReference>
<dbReference type="GO" id="GO:0008982">
    <property type="term" value="F:protein-N(PI)-phosphohistidine-sugar phosphotransferase activity"/>
    <property type="evidence" value="ECO:0007669"/>
    <property type="project" value="InterPro"/>
</dbReference>
<evidence type="ECO:0000256" key="5">
    <source>
        <dbReference type="ARBA" id="ARBA00022679"/>
    </source>
</evidence>
<dbReference type="Gene3D" id="3.30.1360.60">
    <property type="entry name" value="Glucose permease domain IIB"/>
    <property type="match status" value="1"/>
</dbReference>
<dbReference type="InterPro" id="IPR013013">
    <property type="entry name" value="PTS_EIIC_1"/>
</dbReference>
<keyword evidence="5" id="KW-0808">Transferase</keyword>
<dbReference type="InterPro" id="IPR036878">
    <property type="entry name" value="Glu_permease_IIB"/>
</dbReference>
<feature type="transmembrane region" description="Helical" evidence="12">
    <location>
        <begin position="425"/>
        <end position="441"/>
    </location>
</feature>
<dbReference type="SUPFAM" id="SSF55604">
    <property type="entry name" value="Glucose permease domain IIB"/>
    <property type="match status" value="1"/>
</dbReference>
<dbReference type="AlphaFoldDB" id="A0A174W8F4"/>
<feature type="transmembrane region" description="Helical" evidence="12">
    <location>
        <begin position="262"/>
        <end position="284"/>
    </location>
</feature>
<keyword evidence="16" id="KW-1185">Reference proteome</keyword>
<protein>
    <submittedName>
        <fullName evidence="15">PTS sugar transporter</fullName>
    </submittedName>
</protein>
<dbReference type="NCBIfam" id="TIGR00826">
    <property type="entry name" value="EIIB_glc"/>
    <property type="match status" value="1"/>
</dbReference>
<dbReference type="PANTHER" id="PTHR30175:SF7">
    <property type="entry name" value="NEGATIVE REGULATOR OF SACY ACTIVITY"/>
    <property type="match status" value="1"/>
</dbReference>
<dbReference type="PANTHER" id="PTHR30175">
    <property type="entry name" value="PHOSPHOTRANSFERASE SYSTEM TRANSPORT PROTEIN"/>
    <property type="match status" value="1"/>
</dbReference>
<keyword evidence="2" id="KW-0813">Transport</keyword>
<dbReference type="PROSITE" id="PS01035">
    <property type="entry name" value="PTS_EIIB_TYPE_1_CYS"/>
    <property type="match status" value="1"/>
</dbReference>
<dbReference type="PROSITE" id="PS51098">
    <property type="entry name" value="PTS_EIIB_TYPE_1"/>
    <property type="match status" value="1"/>
</dbReference>
<feature type="transmembrane region" description="Helical" evidence="12">
    <location>
        <begin position="344"/>
        <end position="366"/>
    </location>
</feature>
<evidence type="ECO:0000256" key="6">
    <source>
        <dbReference type="ARBA" id="ARBA00022683"/>
    </source>
</evidence>
<dbReference type="eggNOG" id="COG1263">
    <property type="taxonomic scope" value="Bacteria"/>
</dbReference>
<feature type="domain" description="PTS EIIC type-1" evidence="14">
    <location>
        <begin position="112"/>
        <end position="475"/>
    </location>
</feature>
<feature type="transmembrane region" description="Helical" evidence="12">
    <location>
        <begin position="117"/>
        <end position="138"/>
    </location>
</feature>
<dbReference type="PROSITE" id="PS51103">
    <property type="entry name" value="PTS_EIIC_TYPE_1"/>
    <property type="match status" value="1"/>
</dbReference>
<evidence type="ECO:0000259" key="14">
    <source>
        <dbReference type="PROSITE" id="PS51103"/>
    </source>
</evidence>
<dbReference type="GO" id="GO:0005886">
    <property type="term" value="C:plasma membrane"/>
    <property type="evidence" value="ECO:0007669"/>
    <property type="project" value="UniProtKB-SubCell"/>
</dbReference>
<evidence type="ECO:0000256" key="12">
    <source>
        <dbReference type="SAM" id="Phobius"/>
    </source>
</evidence>
<feature type="transmembrane region" description="Helical" evidence="12">
    <location>
        <begin position="378"/>
        <end position="396"/>
    </location>
</feature>
<keyword evidence="9 12" id="KW-1133">Transmembrane helix</keyword>
<dbReference type="InterPro" id="IPR018113">
    <property type="entry name" value="PTrfase_EIIB_Cys"/>
</dbReference>
<keyword evidence="3" id="KW-1003">Cell membrane</keyword>
<feature type="transmembrane region" description="Helical" evidence="12">
    <location>
        <begin position="447"/>
        <end position="468"/>
    </location>
</feature>
<keyword evidence="7 12" id="KW-0812">Transmembrane</keyword>
<comment type="caution">
    <text evidence="15">The sequence shown here is derived from an EMBL/GenBank/DDBJ whole genome shotgun (WGS) entry which is preliminary data.</text>
</comment>
<dbReference type="GO" id="GO:0015771">
    <property type="term" value="P:trehalose transport"/>
    <property type="evidence" value="ECO:0007669"/>
    <property type="project" value="TreeGrafter"/>
</dbReference>
<feature type="transmembrane region" description="Helical" evidence="12">
    <location>
        <begin position="230"/>
        <end position="250"/>
    </location>
</feature>
<feature type="domain" description="PTS EIIB type-1" evidence="13">
    <location>
        <begin position="9"/>
        <end position="92"/>
    </location>
</feature>
<dbReference type="InterPro" id="IPR001996">
    <property type="entry name" value="PTS_IIB_1"/>
</dbReference>
<dbReference type="OrthoDB" id="92465at2"/>
<gene>
    <name evidence="15" type="ORF">CP373A1_04725</name>
</gene>
<reference evidence="15 16" key="1">
    <citation type="submission" date="2016-06" db="EMBL/GenBank/DDBJ databases">
        <authorList>
            <person name="Kjaerup R.B."/>
            <person name="Dalgaard T.S."/>
            <person name="Juul-Madsen H.R."/>
        </authorList>
    </citation>
    <scope>NUCLEOTIDE SEQUENCE [LARGE SCALE GENOMIC DNA]</scope>
    <source>
        <strain evidence="15 16">373-A1</strain>
    </source>
</reference>
<keyword evidence="4 15" id="KW-0762">Sugar transport</keyword>
<feature type="transmembrane region" description="Helical" evidence="12">
    <location>
        <begin position="158"/>
        <end position="179"/>
    </location>
</feature>
<keyword evidence="6" id="KW-0598">Phosphotransferase system</keyword>
<proteinExistence type="predicted"/>
<evidence type="ECO:0000256" key="7">
    <source>
        <dbReference type="ARBA" id="ARBA00022692"/>
    </source>
</evidence>
<dbReference type="Pfam" id="PF02378">
    <property type="entry name" value="PTS_EIIC"/>
    <property type="match status" value="1"/>
</dbReference>
<organism evidence="15 16">
    <name type="scientific">Clostridium paraputrificum</name>
    <dbReference type="NCBI Taxonomy" id="29363"/>
    <lineage>
        <taxon>Bacteria</taxon>
        <taxon>Bacillati</taxon>
        <taxon>Bacillota</taxon>
        <taxon>Clostridia</taxon>
        <taxon>Eubacteriales</taxon>
        <taxon>Clostridiaceae</taxon>
        <taxon>Clostridium</taxon>
    </lineage>
</organism>
<dbReference type="Pfam" id="PF00367">
    <property type="entry name" value="PTS_EIIB"/>
    <property type="match status" value="1"/>
</dbReference>
<accession>A0A174W8F4</accession>
<dbReference type="GO" id="GO:0090589">
    <property type="term" value="F:protein-phosphocysteine-trehalose phosphotransferase system transporter activity"/>
    <property type="evidence" value="ECO:0007669"/>
    <property type="project" value="TreeGrafter"/>
</dbReference>
<sequence length="475" mass="50832">MSQKKEQYKLISQELLKFIGGKENVQGAAHCATRLRLILDNNDRADLKAIEKIDLVKGVFIAGDQLQIIFGAGTVNNVYDAFIEETGKGEMSLGEVKAVASQNQNWFQKSIKSLSDVFVEIIPGLLAAALLMGLTGLLSQQGIFGEQSIVEMYPALAGLNRFIQIASTGIFTILPLLVAYSATKRYGGSPVLGLVIGAIMLHPDLANAYSAANGSVEPEVINLFGLKVELVAFQGGIIIALMMGFVTAKLDKFFNKKIPDMVKLFLSPISTVIVATFLLFTIIGPIGRELANIVTTSLLWSTENLGIVGYMLFAGIQQIIVITGLHHVIGAVEAQLIVDTGRNFIMPLMSIALIAQGGAVLGYLYLKWKDDKTKQICISSFGSVLFGISEPAIFGVTLKNKFPLIAGCLAATLGGAYIYITKVSAIGFGATAIPGLAIVAAENNGHLHYLIAHLIALLAGAIFTILYGKVKLKIK</sequence>